<evidence type="ECO:0000256" key="1">
    <source>
        <dbReference type="ARBA" id="ARBA00012468"/>
    </source>
</evidence>
<dbReference type="Pfam" id="PF05023">
    <property type="entry name" value="Phytochelatin"/>
    <property type="match status" value="1"/>
</dbReference>
<dbReference type="GO" id="GO:0046872">
    <property type="term" value="F:metal ion binding"/>
    <property type="evidence" value="ECO:0007669"/>
    <property type="project" value="InterPro"/>
</dbReference>
<gene>
    <name evidence="4" type="ORF">E8A74_34330</name>
</gene>
<dbReference type="Gene3D" id="3.90.70.30">
    <property type="entry name" value="Phytochelatin synthase, N-terminal domain"/>
    <property type="match status" value="1"/>
</dbReference>
<dbReference type="GO" id="GO:0046938">
    <property type="term" value="P:phytochelatin biosynthetic process"/>
    <property type="evidence" value="ECO:0007669"/>
    <property type="project" value="InterPro"/>
</dbReference>
<protein>
    <recommendedName>
        <fullName evidence="1">glutathione gamma-glutamylcysteinyltransferase</fullName>
        <ecNumber evidence="1">2.3.2.15</ecNumber>
    </recommendedName>
</protein>
<dbReference type="AlphaFoldDB" id="A0A4U1J2F7"/>
<dbReference type="EC" id="2.3.2.15" evidence="1"/>
<dbReference type="InterPro" id="IPR007719">
    <property type="entry name" value="PCS_N"/>
</dbReference>
<sequence length="193" mass="21651">MIESPKSSKDLERISMVEFQQPIRCCNVTALAYGLTVLGFPTAIDDIFYATRLPVSSVLDDGMTLAETYDTALRLMRTSKLPVSVRVVHFDRPEATLSWFKNEMARAASDPQDIHLLNFNVNIAHDTALGGGHFALLADYDTETGELTVGDVNPRKYTRFWKCPVERMYKACVDKDSASDRSRGLLVLRKEQA</sequence>
<evidence type="ECO:0000313" key="5">
    <source>
        <dbReference type="Proteomes" id="UP000309215"/>
    </source>
</evidence>
<dbReference type="GO" id="GO:0016756">
    <property type="term" value="F:glutathione gamma-glutamylcysteinyltransferase activity"/>
    <property type="evidence" value="ECO:0007669"/>
    <property type="project" value="UniProtKB-EC"/>
</dbReference>
<keyword evidence="5" id="KW-1185">Reference proteome</keyword>
<dbReference type="RefSeq" id="WP_136933299.1">
    <property type="nucleotide sequence ID" value="NZ_SSMQ01000046.1"/>
</dbReference>
<evidence type="ECO:0000256" key="2">
    <source>
        <dbReference type="ARBA" id="ARBA00022539"/>
    </source>
</evidence>
<dbReference type="InterPro" id="IPR038156">
    <property type="entry name" value="PCS_N_sf"/>
</dbReference>
<proteinExistence type="predicted"/>
<evidence type="ECO:0000313" key="4">
    <source>
        <dbReference type="EMBL" id="TKD00573.1"/>
    </source>
</evidence>
<organism evidence="4 5">
    <name type="scientific">Polyangium fumosum</name>
    <dbReference type="NCBI Taxonomy" id="889272"/>
    <lineage>
        <taxon>Bacteria</taxon>
        <taxon>Pseudomonadati</taxon>
        <taxon>Myxococcota</taxon>
        <taxon>Polyangia</taxon>
        <taxon>Polyangiales</taxon>
        <taxon>Polyangiaceae</taxon>
        <taxon>Polyangium</taxon>
    </lineage>
</organism>
<evidence type="ECO:0000259" key="3">
    <source>
        <dbReference type="PROSITE" id="PS51443"/>
    </source>
</evidence>
<reference evidence="4 5" key="1">
    <citation type="submission" date="2019-04" db="EMBL/GenBank/DDBJ databases">
        <authorList>
            <person name="Li Y."/>
            <person name="Wang J."/>
        </authorList>
    </citation>
    <scope>NUCLEOTIDE SEQUENCE [LARGE SCALE GENOMIC DNA]</scope>
    <source>
        <strain evidence="4 5">DSM 14668</strain>
    </source>
</reference>
<dbReference type="InterPro" id="IPR038765">
    <property type="entry name" value="Papain-like_cys_pep_sf"/>
</dbReference>
<accession>A0A4U1J2F7</accession>
<dbReference type="GO" id="GO:0010038">
    <property type="term" value="P:response to metal ion"/>
    <property type="evidence" value="ECO:0007669"/>
    <property type="project" value="InterPro"/>
</dbReference>
<keyword evidence="2" id="KW-0104">Cadmium</keyword>
<dbReference type="EMBL" id="SSMQ01000046">
    <property type="protein sequence ID" value="TKD00573.1"/>
    <property type="molecule type" value="Genomic_DNA"/>
</dbReference>
<feature type="domain" description="Peptidase C83" evidence="3">
    <location>
        <begin position="1"/>
        <end position="193"/>
    </location>
</feature>
<dbReference type="Proteomes" id="UP000309215">
    <property type="component" value="Unassembled WGS sequence"/>
</dbReference>
<dbReference type="OrthoDB" id="482277at2"/>
<dbReference type="PROSITE" id="PS51443">
    <property type="entry name" value="PCS"/>
    <property type="match status" value="1"/>
</dbReference>
<dbReference type="SUPFAM" id="SSF54001">
    <property type="entry name" value="Cysteine proteinases"/>
    <property type="match status" value="1"/>
</dbReference>
<name>A0A4U1J2F7_9BACT</name>
<comment type="caution">
    <text evidence="4">The sequence shown here is derived from an EMBL/GenBank/DDBJ whole genome shotgun (WGS) entry which is preliminary data.</text>
</comment>